<dbReference type="Proteomes" id="UP001058974">
    <property type="component" value="Chromosome 1"/>
</dbReference>
<gene>
    <name evidence="1" type="ORF">KIW84_014803</name>
</gene>
<proteinExistence type="predicted"/>
<organism evidence="1 2">
    <name type="scientific">Pisum sativum</name>
    <name type="common">Garden pea</name>
    <name type="synonym">Lathyrus oleraceus</name>
    <dbReference type="NCBI Taxonomy" id="3888"/>
    <lineage>
        <taxon>Eukaryota</taxon>
        <taxon>Viridiplantae</taxon>
        <taxon>Streptophyta</taxon>
        <taxon>Embryophyta</taxon>
        <taxon>Tracheophyta</taxon>
        <taxon>Spermatophyta</taxon>
        <taxon>Magnoliopsida</taxon>
        <taxon>eudicotyledons</taxon>
        <taxon>Gunneridae</taxon>
        <taxon>Pentapetalae</taxon>
        <taxon>rosids</taxon>
        <taxon>fabids</taxon>
        <taxon>Fabales</taxon>
        <taxon>Fabaceae</taxon>
        <taxon>Papilionoideae</taxon>
        <taxon>50 kb inversion clade</taxon>
        <taxon>NPAAA clade</taxon>
        <taxon>Hologalegina</taxon>
        <taxon>IRL clade</taxon>
        <taxon>Fabeae</taxon>
        <taxon>Lathyrus</taxon>
    </lineage>
</organism>
<sequence length="276" mass="29697">MKDPATLDVSSLITFFGNPGPPLELCDRDPGILSVTVCSGFPDDITLDSISLAFMATYNADEGVKALKSSTTIVLHPGRNTIALDLPPQKPGSYVLGVLTGQIGQLRFRSHGVSKLGPAESDDVMSYEKPAKPILKVSKPRALVDLDAAVSSDLLINEHQWVGILVRPLNYSLKAAVLHIDTGPGLEIEETNIVEMESYTSVSENDEDDASNLTAETLKRANDEVLAIVVFCSVPCQIYPFANTPLPFKNFQRSPRVLDADSSACIVVSSVLVRNG</sequence>
<dbReference type="GO" id="GO:0005829">
    <property type="term" value="C:cytosol"/>
    <property type="evidence" value="ECO:0007669"/>
    <property type="project" value="GOC"/>
</dbReference>
<dbReference type="PANTHER" id="PTHR13251:SF3">
    <property type="entry name" value="TRAFFICKING PROTEIN PARTICLE COMPLEX SUBUNIT 10"/>
    <property type="match status" value="1"/>
</dbReference>
<comment type="caution">
    <text evidence="1">The sequence shown here is derived from an EMBL/GenBank/DDBJ whole genome shotgun (WGS) entry which is preliminary data.</text>
</comment>
<protein>
    <submittedName>
        <fullName evidence="1">Uncharacterized protein</fullName>
    </submittedName>
</protein>
<evidence type="ECO:0000313" key="1">
    <source>
        <dbReference type="EMBL" id="KAI5447089.1"/>
    </source>
</evidence>
<dbReference type="InterPro" id="IPR045126">
    <property type="entry name" value="TRAPPC10/Trs130"/>
</dbReference>
<evidence type="ECO:0000313" key="2">
    <source>
        <dbReference type="Proteomes" id="UP001058974"/>
    </source>
</evidence>
<reference evidence="1 2" key="1">
    <citation type="journal article" date="2022" name="Nat. Genet.">
        <title>Improved pea reference genome and pan-genome highlight genomic features and evolutionary characteristics.</title>
        <authorList>
            <person name="Yang T."/>
            <person name="Liu R."/>
            <person name="Luo Y."/>
            <person name="Hu S."/>
            <person name="Wang D."/>
            <person name="Wang C."/>
            <person name="Pandey M.K."/>
            <person name="Ge S."/>
            <person name="Xu Q."/>
            <person name="Li N."/>
            <person name="Li G."/>
            <person name="Huang Y."/>
            <person name="Saxena R.K."/>
            <person name="Ji Y."/>
            <person name="Li M."/>
            <person name="Yan X."/>
            <person name="He Y."/>
            <person name="Liu Y."/>
            <person name="Wang X."/>
            <person name="Xiang C."/>
            <person name="Varshney R.K."/>
            <person name="Ding H."/>
            <person name="Gao S."/>
            <person name="Zong X."/>
        </authorList>
    </citation>
    <scope>NUCLEOTIDE SEQUENCE [LARGE SCALE GENOMIC DNA]</scope>
    <source>
        <strain evidence="1 2">cv. Zhongwan 6</strain>
    </source>
</reference>
<accession>A0A9D5BNL3</accession>
<dbReference type="Gramene" id="Psat01G0480300-T1">
    <property type="protein sequence ID" value="KAI5447089.1"/>
    <property type="gene ID" value="KIW84_014803"/>
</dbReference>
<dbReference type="AlphaFoldDB" id="A0A9D5BNL3"/>
<dbReference type="PANTHER" id="PTHR13251">
    <property type="entry name" value="EPILEPSY HOLOPROSENCEPHALY CANDIDATE 1/TMEM1"/>
    <property type="match status" value="1"/>
</dbReference>
<dbReference type="EMBL" id="JAMSHJ010000001">
    <property type="protein sequence ID" value="KAI5447089.1"/>
    <property type="molecule type" value="Genomic_DNA"/>
</dbReference>
<dbReference type="GO" id="GO:0034498">
    <property type="term" value="P:early endosome to Golgi transport"/>
    <property type="evidence" value="ECO:0007669"/>
    <property type="project" value="TreeGrafter"/>
</dbReference>
<dbReference type="GO" id="GO:1990071">
    <property type="term" value="C:TRAPPII protein complex"/>
    <property type="evidence" value="ECO:0007669"/>
    <property type="project" value="InterPro"/>
</dbReference>
<keyword evidence="2" id="KW-1185">Reference proteome</keyword>
<name>A0A9D5BNL3_PEA</name>
<dbReference type="GO" id="GO:0006891">
    <property type="term" value="P:intra-Golgi vesicle-mediated transport"/>
    <property type="evidence" value="ECO:0007669"/>
    <property type="project" value="TreeGrafter"/>
</dbReference>